<evidence type="ECO:0000313" key="11">
    <source>
        <dbReference type="Proteomes" id="UP000583929"/>
    </source>
</evidence>
<gene>
    <name evidence="8" type="ORF">F8388_010343</name>
    <name evidence="9" type="ORF">G4B88_027186</name>
</gene>
<dbReference type="EMBL" id="JAATIQ010000033">
    <property type="protein sequence ID" value="KAF4397446.1"/>
    <property type="molecule type" value="Genomic_DNA"/>
</dbReference>
<protein>
    <recommendedName>
        <fullName evidence="12">4-coumarate--CoA ligase</fullName>
    </recommendedName>
</protein>
<dbReference type="AlphaFoldDB" id="A0A7J6HQ95"/>
<dbReference type="GO" id="GO:0016405">
    <property type="term" value="F:CoA-ligase activity"/>
    <property type="evidence" value="ECO:0007669"/>
    <property type="project" value="TreeGrafter"/>
</dbReference>
<dbReference type="PANTHER" id="PTHR24096">
    <property type="entry name" value="LONG-CHAIN-FATTY-ACID--COA LIGASE"/>
    <property type="match status" value="1"/>
</dbReference>
<dbReference type="InterPro" id="IPR018247">
    <property type="entry name" value="EF_Hand_1_Ca_BS"/>
</dbReference>
<evidence type="ECO:0000259" key="6">
    <source>
        <dbReference type="Pfam" id="PF00501"/>
    </source>
</evidence>
<comment type="caution">
    <text evidence="9">The sequence shown here is derived from an EMBL/GenBank/DDBJ whole genome shotgun (WGS) entry which is preliminary data.</text>
</comment>
<evidence type="ECO:0000256" key="2">
    <source>
        <dbReference type="ARBA" id="ARBA00006432"/>
    </source>
</evidence>
<evidence type="ECO:0000256" key="5">
    <source>
        <dbReference type="SAM" id="Phobius"/>
    </source>
</evidence>
<keyword evidence="4" id="KW-0436">Ligase</keyword>
<keyword evidence="11" id="KW-1185">Reference proteome</keyword>
<evidence type="ECO:0000313" key="9">
    <source>
        <dbReference type="EMBL" id="KAF4397446.1"/>
    </source>
</evidence>
<dbReference type="EMBL" id="JAATIP010000044">
    <property type="protein sequence ID" value="KAF4385787.1"/>
    <property type="molecule type" value="Genomic_DNA"/>
</dbReference>
<evidence type="ECO:0000259" key="7">
    <source>
        <dbReference type="Pfam" id="PF13193"/>
    </source>
</evidence>
<keyword evidence="5" id="KW-0472">Membrane</keyword>
<organism evidence="9 11">
    <name type="scientific">Cannabis sativa</name>
    <name type="common">Hemp</name>
    <name type="synonym">Marijuana</name>
    <dbReference type="NCBI Taxonomy" id="3483"/>
    <lineage>
        <taxon>Eukaryota</taxon>
        <taxon>Viridiplantae</taxon>
        <taxon>Streptophyta</taxon>
        <taxon>Embryophyta</taxon>
        <taxon>Tracheophyta</taxon>
        <taxon>Spermatophyta</taxon>
        <taxon>Magnoliopsida</taxon>
        <taxon>eudicotyledons</taxon>
        <taxon>Gunneridae</taxon>
        <taxon>Pentapetalae</taxon>
        <taxon>rosids</taxon>
        <taxon>fabids</taxon>
        <taxon>Rosales</taxon>
        <taxon>Cannabaceae</taxon>
        <taxon>Cannabis</taxon>
    </lineage>
</organism>
<dbReference type="GO" id="GO:0005737">
    <property type="term" value="C:cytoplasm"/>
    <property type="evidence" value="ECO:0007669"/>
    <property type="project" value="UniProtKB-SubCell"/>
</dbReference>
<comment type="subcellular location">
    <subcellularLocation>
        <location evidence="1">Cytoplasm</location>
    </subcellularLocation>
</comment>
<keyword evidence="3" id="KW-0963">Cytoplasm</keyword>
<dbReference type="Pfam" id="PF13193">
    <property type="entry name" value="AMP-binding_C"/>
    <property type="match status" value="1"/>
</dbReference>
<dbReference type="SUPFAM" id="SSF56801">
    <property type="entry name" value="Acetyl-CoA synthetase-like"/>
    <property type="match status" value="2"/>
</dbReference>
<feature type="domain" description="AMP-binding enzyme C-terminal" evidence="7">
    <location>
        <begin position="443"/>
        <end position="496"/>
    </location>
</feature>
<dbReference type="PROSITE" id="PS00455">
    <property type="entry name" value="AMP_BINDING"/>
    <property type="match status" value="2"/>
</dbReference>
<evidence type="ECO:0008006" key="12">
    <source>
        <dbReference type="Google" id="ProtNLM"/>
    </source>
</evidence>
<dbReference type="Gene3D" id="3.40.50.12780">
    <property type="entry name" value="N-terminal domain of ligase-like"/>
    <property type="match status" value="2"/>
</dbReference>
<dbReference type="InterPro" id="IPR042099">
    <property type="entry name" value="ANL_N_sf"/>
</dbReference>
<feature type="transmembrane region" description="Helical" evidence="5">
    <location>
        <begin position="729"/>
        <end position="751"/>
    </location>
</feature>
<keyword evidence="5" id="KW-1133">Transmembrane helix</keyword>
<feature type="domain" description="AMP-dependent synthetase/ligase" evidence="6">
    <location>
        <begin position="36"/>
        <end position="387"/>
    </location>
</feature>
<sequence length="981" mass="107413">TFQSLRPPLLNLPPENATLTLPQYCLSILRTRPWNWSDSLALIDSDTGHRLSYSDFTRLVKTLATNLQTQIGLTKGDTAFVLSPNSLRVPILYFALLTLGVIIAPANPLSTESEIARLVQLSKPIIAFATSAITPKLENLIKTVVSMDSPEFDSLMSTSSTRELNSVLEVSQSDVAAIMYSSGTTGKVKGAMLTHRNLISLVASYDAHAWRVGKTIQSVLLKTVPYFHIYGFFSCVKAVGMGDAEVIMERFELRKMLKAIEEFEVTTASLVPPIVVALVKNTALTAAYNLSSLQTVACGGSALRKEVIEAFKARFPNVVLAQGYGLTEVAGAIFRPLNPEESLRWGSSGKITEAFEAKIVDPKTGESLPPCNEGELWVKGPSIMKGYIGDEEATKAAIVEGGGGERWLKTGDLCYIDDEGFLFVVDRVKELIKYKGFQVAPAELEQLLQSHPDIIDAAVIPYPDEEAGQVPMAVVVRKLKSILKESEVMNFVAKKSGIDPRSGFNSATKIFHSLRPSIDFPPQNLPLSVPEYAFSIHPKWPESVAFINSDTGHRLLFFDFVRRTKTLAANLQTQIGLSKGDVAFVLSPNSVNVPILYFALLTIGVVVSPANPLSAESEIARLVQLCKPVFAFTSSETAHKLRNHRLRTMLIDSPEFDSLTTSSNRELESVTVRQSDLAAVMFSSGTTGKVKGVMLTHRNVIATIGGYHAKAKRMGKKSPKVALQTVPFFHAYGFFYCAISVAVGDTVVVMMKRFELRKMLEAIEEFRVTNVALVPPIVVALVKSSTDVTAAYNLSSLETVTCGGSPLKKEAIDAFKARFPKVTLTQGYGLTEATMTVSRQESPEESEQVGSSGKIAEGLEAKIVDPTNGLPLPPFKPGELWIRGPSIMKGYMGDKEATSAAIDADGWLRTGDLCYIDDQGFLYVVDRLKELIKYKAYQVSPYKKIRRVAFVDTIPKTPSGKILRHQLIKIFIPSSRPSSRM</sequence>
<evidence type="ECO:0000256" key="1">
    <source>
        <dbReference type="ARBA" id="ARBA00004496"/>
    </source>
</evidence>
<comment type="similarity">
    <text evidence="2">Belongs to the ATP-dependent AMP-binding enzyme family.</text>
</comment>
<feature type="domain" description="AMP-dependent synthetase/ligase" evidence="6">
    <location>
        <begin position="539"/>
        <end position="891"/>
    </location>
</feature>
<dbReference type="Proteomes" id="UP000583929">
    <property type="component" value="Unassembled WGS sequence"/>
</dbReference>
<dbReference type="FunFam" id="3.40.50.12780:FF:000003">
    <property type="entry name" value="Long-chain-fatty-acid--CoA ligase FadD"/>
    <property type="match status" value="2"/>
</dbReference>
<name>A0A7J6HQ95_CANSA</name>
<dbReference type="PROSITE" id="PS00018">
    <property type="entry name" value="EF_HAND_1"/>
    <property type="match status" value="1"/>
</dbReference>
<accession>A0A7J6HQ95</accession>
<keyword evidence="5" id="KW-0812">Transmembrane</keyword>
<evidence type="ECO:0000256" key="3">
    <source>
        <dbReference type="ARBA" id="ARBA00022490"/>
    </source>
</evidence>
<dbReference type="PANTHER" id="PTHR24096:SF160">
    <property type="entry name" value="4-COUMARATE--COA LIGASE-LIKE 9"/>
    <property type="match status" value="1"/>
</dbReference>
<reference evidence="10 11" key="1">
    <citation type="journal article" date="2020" name="bioRxiv">
        <title>Sequence and annotation of 42 cannabis genomes reveals extensive copy number variation in cannabinoid synthesis and pathogen resistance genes.</title>
        <authorList>
            <person name="Mckernan K.J."/>
            <person name="Helbert Y."/>
            <person name="Kane L.T."/>
            <person name="Ebling H."/>
            <person name="Zhang L."/>
            <person name="Liu B."/>
            <person name="Eaton Z."/>
            <person name="Mclaughlin S."/>
            <person name="Kingan S."/>
            <person name="Baybayan P."/>
            <person name="Concepcion G."/>
            <person name="Jordan M."/>
            <person name="Riva A."/>
            <person name="Barbazuk W."/>
            <person name="Harkins T."/>
        </authorList>
    </citation>
    <scope>NUCLEOTIDE SEQUENCE [LARGE SCALE GENOMIC DNA]</scope>
    <source>
        <strain evidence="10 11">cv. Jamaican Lion 4</strain>
        <strain evidence="9">Father</strain>
        <strain evidence="8">Mother</strain>
        <tissue evidence="9">Leaf</tissue>
    </source>
</reference>
<evidence type="ECO:0000256" key="4">
    <source>
        <dbReference type="ARBA" id="ARBA00022598"/>
    </source>
</evidence>
<dbReference type="InterPro" id="IPR025110">
    <property type="entry name" value="AMP-bd_C"/>
</dbReference>
<dbReference type="Pfam" id="PF00501">
    <property type="entry name" value="AMP-binding"/>
    <property type="match status" value="2"/>
</dbReference>
<dbReference type="InterPro" id="IPR020845">
    <property type="entry name" value="AMP-binding_CS"/>
</dbReference>
<dbReference type="Proteomes" id="UP000525078">
    <property type="component" value="Unassembled WGS sequence"/>
</dbReference>
<dbReference type="InterPro" id="IPR045851">
    <property type="entry name" value="AMP-bd_C_sf"/>
</dbReference>
<proteinExistence type="inferred from homology"/>
<feature type="non-terminal residue" evidence="9">
    <location>
        <position position="1"/>
    </location>
</feature>
<dbReference type="Gene3D" id="3.30.300.30">
    <property type="match status" value="1"/>
</dbReference>
<dbReference type="InterPro" id="IPR000873">
    <property type="entry name" value="AMP-dep_synth/lig_dom"/>
</dbReference>
<evidence type="ECO:0000313" key="8">
    <source>
        <dbReference type="EMBL" id="KAF4385787.1"/>
    </source>
</evidence>
<evidence type="ECO:0000313" key="10">
    <source>
        <dbReference type="Proteomes" id="UP000525078"/>
    </source>
</evidence>